<dbReference type="AlphaFoldDB" id="A0A4Y2DLJ1"/>
<dbReference type="InterPro" id="IPR002156">
    <property type="entry name" value="RNaseH_domain"/>
</dbReference>
<reference evidence="2 3" key="1">
    <citation type="journal article" date="2019" name="Sci. Rep.">
        <title>Orb-weaving spider Araneus ventricosus genome elucidates the spidroin gene catalogue.</title>
        <authorList>
            <person name="Kono N."/>
            <person name="Nakamura H."/>
            <person name="Ohtoshi R."/>
            <person name="Moran D.A.P."/>
            <person name="Shinohara A."/>
            <person name="Yoshida Y."/>
            <person name="Fujiwara M."/>
            <person name="Mori M."/>
            <person name="Tomita M."/>
            <person name="Arakawa K."/>
        </authorList>
    </citation>
    <scope>NUCLEOTIDE SEQUENCE [LARGE SCALE GENOMIC DNA]</scope>
</reference>
<dbReference type="PROSITE" id="PS50879">
    <property type="entry name" value="RNASE_H_1"/>
    <property type="match status" value="1"/>
</dbReference>
<dbReference type="Proteomes" id="UP000499080">
    <property type="component" value="Unassembled WGS sequence"/>
</dbReference>
<gene>
    <name evidence="2" type="ORF">AVEN_217983_1</name>
</gene>
<dbReference type="OrthoDB" id="8067603at2759"/>
<organism evidence="2 3">
    <name type="scientific">Araneus ventricosus</name>
    <name type="common">Orbweaver spider</name>
    <name type="synonym">Epeira ventricosa</name>
    <dbReference type="NCBI Taxonomy" id="182803"/>
    <lineage>
        <taxon>Eukaryota</taxon>
        <taxon>Metazoa</taxon>
        <taxon>Ecdysozoa</taxon>
        <taxon>Arthropoda</taxon>
        <taxon>Chelicerata</taxon>
        <taxon>Arachnida</taxon>
        <taxon>Araneae</taxon>
        <taxon>Araneomorphae</taxon>
        <taxon>Entelegynae</taxon>
        <taxon>Araneoidea</taxon>
        <taxon>Araneidae</taxon>
        <taxon>Araneus</taxon>
    </lineage>
</organism>
<dbReference type="SUPFAM" id="SSF53098">
    <property type="entry name" value="Ribonuclease H-like"/>
    <property type="match status" value="1"/>
</dbReference>
<dbReference type="GO" id="GO:0004523">
    <property type="term" value="F:RNA-DNA hybrid ribonuclease activity"/>
    <property type="evidence" value="ECO:0007669"/>
    <property type="project" value="InterPro"/>
</dbReference>
<comment type="caution">
    <text evidence="2">The sequence shown here is derived from an EMBL/GenBank/DDBJ whole genome shotgun (WGS) entry which is preliminary data.</text>
</comment>
<feature type="domain" description="RNase H type-1" evidence="1">
    <location>
        <begin position="1"/>
        <end position="80"/>
    </location>
</feature>
<dbReference type="EMBL" id="BGPR01000378">
    <property type="protein sequence ID" value="GBM16724.1"/>
    <property type="molecule type" value="Genomic_DNA"/>
</dbReference>
<protein>
    <recommendedName>
        <fullName evidence="1">RNase H type-1 domain-containing protein</fullName>
    </recommendedName>
</protein>
<dbReference type="Gene3D" id="3.30.420.10">
    <property type="entry name" value="Ribonuclease H-like superfamily/Ribonuclease H"/>
    <property type="match status" value="1"/>
</dbReference>
<proteinExistence type="predicted"/>
<evidence type="ECO:0000313" key="3">
    <source>
        <dbReference type="Proteomes" id="UP000499080"/>
    </source>
</evidence>
<dbReference type="InterPro" id="IPR036397">
    <property type="entry name" value="RNaseH_sf"/>
</dbReference>
<keyword evidence="3" id="KW-1185">Reference proteome</keyword>
<accession>A0A4Y2DLJ1</accession>
<evidence type="ECO:0000259" key="1">
    <source>
        <dbReference type="PROSITE" id="PS50879"/>
    </source>
</evidence>
<sequence>MAIKLHVKDNNHYIILTESKSVLESLKSVTHKSPSEIPELHKIFRSTLNHSWSITLIWVPGHRGIAPNEAEDLLAKSVNENTEKWQIVVAEESHCLYRKV</sequence>
<name>A0A4Y2DLJ1_ARAVE</name>
<evidence type="ECO:0000313" key="2">
    <source>
        <dbReference type="EMBL" id="GBM16724.1"/>
    </source>
</evidence>
<dbReference type="GO" id="GO:0003676">
    <property type="term" value="F:nucleic acid binding"/>
    <property type="evidence" value="ECO:0007669"/>
    <property type="project" value="InterPro"/>
</dbReference>
<dbReference type="InterPro" id="IPR012337">
    <property type="entry name" value="RNaseH-like_sf"/>
</dbReference>